<feature type="coiled-coil region" evidence="1">
    <location>
        <begin position="285"/>
        <end position="312"/>
    </location>
</feature>
<evidence type="ECO:0000256" key="2">
    <source>
        <dbReference type="SAM" id="MobiDB-lite"/>
    </source>
</evidence>
<dbReference type="PANTHER" id="PTHR10742:SF410">
    <property type="entry name" value="LYSINE-SPECIFIC HISTONE DEMETHYLASE 2"/>
    <property type="match status" value="1"/>
</dbReference>
<dbReference type="SUPFAM" id="SSF54373">
    <property type="entry name" value="FAD-linked reductases, C-terminal domain"/>
    <property type="match status" value="1"/>
</dbReference>
<evidence type="ECO:0000256" key="1">
    <source>
        <dbReference type="SAM" id="Coils"/>
    </source>
</evidence>
<evidence type="ECO:0000259" key="3">
    <source>
        <dbReference type="Pfam" id="PF01593"/>
    </source>
</evidence>
<proteinExistence type="predicted"/>
<dbReference type="AlphaFoldDB" id="A0A9N8HEI9"/>
<dbReference type="OrthoDB" id="5046242at2759"/>
<dbReference type="Pfam" id="PF13450">
    <property type="entry name" value="NAD_binding_8"/>
    <property type="match status" value="1"/>
</dbReference>
<keyword evidence="1" id="KW-0175">Coiled coil</keyword>
<name>A0A9N8HEI9_9STRA</name>
<feature type="region of interest" description="Disordered" evidence="2">
    <location>
        <begin position="1"/>
        <end position="20"/>
    </location>
</feature>
<dbReference type="EMBL" id="CAICTM010000305">
    <property type="protein sequence ID" value="CAB9507433.1"/>
    <property type="molecule type" value="Genomic_DNA"/>
</dbReference>
<organism evidence="4 5">
    <name type="scientific">Seminavis robusta</name>
    <dbReference type="NCBI Taxonomy" id="568900"/>
    <lineage>
        <taxon>Eukaryota</taxon>
        <taxon>Sar</taxon>
        <taxon>Stramenopiles</taxon>
        <taxon>Ochrophyta</taxon>
        <taxon>Bacillariophyta</taxon>
        <taxon>Bacillariophyceae</taxon>
        <taxon>Bacillariophycidae</taxon>
        <taxon>Naviculales</taxon>
        <taxon>Naviculaceae</taxon>
        <taxon>Seminavis</taxon>
    </lineage>
</organism>
<accession>A0A9N8HEI9</accession>
<dbReference type="Proteomes" id="UP001153069">
    <property type="component" value="Unassembled WGS sequence"/>
</dbReference>
<sequence>MSEGEDNNEDPHGDDHESNRRVKVIIVGAGAAGLTCVAKLLESKVVSHQDILILEARDRIGGRIHTTQEAILPIDQEGSNPVTVFRDHGAAWVHGTGYEWSATSTDSNNNNEKPLDATAAVHDDNEFPINPMIQLLTNNSKEGLEPVFERGNPWTRPGHVLLGLSEKDETTVAAHNKPNLVLFVNGRQIGGTQKDVGENKPDTTIFRAALQRHAKIMQQVGQIGYQLISSGQTLKTVEQSFQQAVDEVMAQQQEQSNPTIELVAGFYRYLITCWHGTSASGLQLHEFAEWENDDLEEDNNNHQLDDAEYQDEGDFYGPHCTVKRGMQTLLDPLLQTVSSSCIRLGQPVTRIEKQQSSDSDEHVIVETESGMTIAADYCVVTVPLGCLAHSIDNHNDDNNDNNRGAIAFTPNLSQEKLDAIRHLQMGSYKKVFLQFDRIFWPKQEPFLGLVRNASSSDAQKDDLGPYLLLDNLWARNNLPCIEAVLIGDAGIWATGKSDDTIRTAVLAFAANAMGLDSTVLHKWCVECHVTRWEEDPYSRGAYSGYRLGTLEEHTQALATTEWEGRLFFGGEATQSGCEGSVHAALNSGESLAKDLQNVITEKSQR</sequence>
<dbReference type="InterPro" id="IPR036188">
    <property type="entry name" value="FAD/NAD-bd_sf"/>
</dbReference>
<feature type="domain" description="Amine oxidase" evidence="3">
    <location>
        <begin position="162"/>
        <end position="594"/>
    </location>
</feature>
<gene>
    <name evidence="4" type="ORF">SEMRO_306_G113050.1</name>
</gene>
<evidence type="ECO:0000313" key="4">
    <source>
        <dbReference type="EMBL" id="CAB9507433.1"/>
    </source>
</evidence>
<dbReference type="Gene3D" id="3.50.50.60">
    <property type="entry name" value="FAD/NAD(P)-binding domain"/>
    <property type="match status" value="2"/>
</dbReference>
<comment type="caution">
    <text evidence="4">The sequence shown here is derived from an EMBL/GenBank/DDBJ whole genome shotgun (WGS) entry which is preliminary data.</text>
</comment>
<dbReference type="GO" id="GO:0016491">
    <property type="term" value="F:oxidoreductase activity"/>
    <property type="evidence" value="ECO:0007669"/>
    <property type="project" value="InterPro"/>
</dbReference>
<protein>
    <submittedName>
        <fullName evidence="4">Specific histone demethylase 1A</fullName>
    </submittedName>
</protein>
<dbReference type="InterPro" id="IPR002937">
    <property type="entry name" value="Amino_oxidase"/>
</dbReference>
<dbReference type="Pfam" id="PF01593">
    <property type="entry name" value="Amino_oxidase"/>
    <property type="match status" value="1"/>
</dbReference>
<dbReference type="PANTHER" id="PTHR10742">
    <property type="entry name" value="FLAVIN MONOAMINE OXIDASE"/>
    <property type="match status" value="1"/>
</dbReference>
<reference evidence="4" key="1">
    <citation type="submission" date="2020-06" db="EMBL/GenBank/DDBJ databases">
        <authorList>
            <consortium name="Plant Systems Biology data submission"/>
        </authorList>
    </citation>
    <scope>NUCLEOTIDE SEQUENCE</scope>
    <source>
        <strain evidence="4">D6</strain>
    </source>
</reference>
<dbReference type="SUPFAM" id="SSF51905">
    <property type="entry name" value="FAD/NAD(P)-binding domain"/>
    <property type="match status" value="1"/>
</dbReference>
<feature type="compositionally biased region" description="Basic and acidic residues" evidence="2">
    <location>
        <begin position="9"/>
        <end position="20"/>
    </location>
</feature>
<keyword evidence="5" id="KW-1185">Reference proteome</keyword>
<evidence type="ECO:0000313" key="5">
    <source>
        <dbReference type="Proteomes" id="UP001153069"/>
    </source>
</evidence>
<dbReference type="InterPro" id="IPR050281">
    <property type="entry name" value="Flavin_monoamine_oxidase"/>
</dbReference>